<feature type="region of interest" description="Disordered" evidence="1">
    <location>
        <begin position="50"/>
        <end position="72"/>
    </location>
</feature>
<evidence type="ECO:0000313" key="4">
    <source>
        <dbReference type="Proteomes" id="UP000494260"/>
    </source>
</evidence>
<evidence type="ECO:0000256" key="2">
    <source>
        <dbReference type="SAM" id="Phobius"/>
    </source>
</evidence>
<evidence type="ECO:0000256" key="1">
    <source>
        <dbReference type="SAM" id="MobiDB-lite"/>
    </source>
</evidence>
<feature type="compositionally biased region" description="Acidic residues" evidence="1">
    <location>
        <begin position="61"/>
        <end position="72"/>
    </location>
</feature>
<evidence type="ECO:0000313" key="3">
    <source>
        <dbReference type="EMBL" id="VWC52810.1"/>
    </source>
</evidence>
<accession>A0A6P2STH3</accession>
<dbReference type="Proteomes" id="UP000494260">
    <property type="component" value="Unassembled WGS sequence"/>
</dbReference>
<organism evidence="3 4">
    <name type="scientific">Burkholderia lata (strain ATCC 17760 / DSM 23089 / LMG 22485 / NCIMB 9086 / R18194 / 383)</name>
    <dbReference type="NCBI Taxonomy" id="482957"/>
    <lineage>
        <taxon>Bacteria</taxon>
        <taxon>Pseudomonadati</taxon>
        <taxon>Pseudomonadota</taxon>
        <taxon>Betaproteobacteria</taxon>
        <taxon>Burkholderiales</taxon>
        <taxon>Burkholderiaceae</taxon>
        <taxon>Burkholderia</taxon>
        <taxon>Burkholderia cepacia complex</taxon>
    </lineage>
</organism>
<gene>
    <name evidence="3" type="ORF">BLA18109_00329</name>
</gene>
<proteinExistence type="predicted"/>
<reference evidence="3 4" key="1">
    <citation type="submission" date="2019-09" db="EMBL/GenBank/DDBJ databases">
        <authorList>
            <person name="Depoorter E."/>
        </authorList>
    </citation>
    <scope>NUCLEOTIDE SEQUENCE [LARGE SCALE GENOMIC DNA]</scope>
    <source>
        <strain evidence="3">R-18109</strain>
    </source>
</reference>
<dbReference type="EMBL" id="CABVQH010000001">
    <property type="protein sequence ID" value="VWC52810.1"/>
    <property type="molecule type" value="Genomic_DNA"/>
</dbReference>
<keyword evidence="2" id="KW-0812">Transmembrane</keyword>
<name>A0A6P2STH3_BURL3</name>
<keyword evidence="2" id="KW-0472">Membrane</keyword>
<protein>
    <submittedName>
        <fullName evidence="3">Uncharacterized protein</fullName>
    </submittedName>
</protein>
<sequence>MFPAAFAASRVAPHYGMLAGLATVAVVMVTPPVLLAWGIGWVNRRRGVDGQPEATAPANSLDDDPIDEPDDMPDVPFRYGEHARFKELVLLADAARPDVTRRFYDKAKRTIEAYVNVETGRDGSGAAMVSTTDLAPADGLSAAPPDETLTVFVSNDGVWSGFRVGDDSFRFRHGAITRLRLTHVMPVRWNGDYMVTFWFDVPKWERPTDYNAFSTGFDLGVNRAVRRSCSLNHAFRDIASVLDVAFDIDEVGDD</sequence>
<keyword evidence="2" id="KW-1133">Transmembrane helix</keyword>
<dbReference type="AlphaFoldDB" id="A0A6P2STH3"/>
<feature type="transmembrane region" description="Helical" evidence="2">
    <location>
        <begin position="15"/>
        <end position="37"/>
    </location>
</feature>